<proteinExistence type="predicted"/>
<protein>
    <submittedName>
        <fullName evidence="2">Uncharacterized protein</fullName>
    </submittedName>
</protein>
<feature type="compositionally biased region" description="Low complexity" evidence="1">
    <location>
        <begin position="139"/>
        <end position="151"/>
    </location>
</feature>
<keyword evidence="3" id="KW-1185">Reference proteome</keyword>
<feature type="region of interest" description="Disordered" evidence="1">
    <location>
        <begin position="1"/>
        <end position="57"/>
    </location>
</feature>
<evidence type="ECO:0000313" key="3">
    <source>
        <dbReference type="Proteomes" id="UP000218209"/>
    </source>
</evidence>
<reference evidence="2 3" key="1">
    <citation type="submission" date="2017-03" db="EMBL/GenBank/DDBJ databases">
        <title>WGS assembly of Porphyra umbilicalis.</title>
        <authorList>
            <person name="Brawley S.H."/>
            <person name="Blouin N.A."/>
            <person name="Ficko-Blean E."/>
            <person name="Wheeler G.L."/>
            <person name="Lohr M."/>
            <person name="Goodson H.V."/>
            <person name="Jenkins J.W."/>
            <person name="Blaby-Haas C.E."/>
            <person name="Helliwell K.E."/>
            <person name="Chan C."/>
            <person name="Marriage T."/>
            <person name="Bhattacharya D."/>
            <person name="Klein A.S."/>
            <person name="Badis Y."/>
            <person name="Brodie J."/>
            <person name="Cao Y."/>
            <person name="Collen J."/>
            <person name="Dittami S.M."/>
            <person name="Gachon C.M."/>
            <person name="Green B.R."/>
            <person name="Karpowicz S."/>
            <person name="Kim J.W."/>
            <person name="Kudahl U."/>
            <person name="Lin S."/>
            <person name="Michel G."/>
            <person name="Mittag M."/>
            <person name="Olson B.J."/>
            <person name="Pangilinan J."/>
            <person name="Peng Y."/>
            <person name="Qiu H."/>
            <person name="Shu S."/>
            <person name="Singer J.T."/>
            <person name="Smith A.G."/>
            <person name="Sprecher B.N."/>
            <person name="Wagner V."/>
            <person name="Wang W."/>
            <person name="Wang Z.-Y."/>
            <person name="Yan J."/>
            <person name="Yarish C."/>
            <person name="Zoeuner-Riek S."/>
            <person name="Zhuang Y."/>
            <person name="Zou Y."/>
            <person name="Lindquist E.A."/>
            <person name="Grimwood J."/>
            <person name="Barry K."/>
            <person name="Rokhsar D.S."/>
            <person name="Schmutz J."/>
            <person name="Stiller J.W."/>
            <person name="Grossman A.R."/>
            <person name="Prochnik S.E."/>
        </authorList>
    </citation>
    <scope>NUCLEOTIDE SEQUENCE [LARGE SCALE GENOMIC DNA]</scope>
    <source>
        <strain evidence="2">4086291</strain>
    </source>
</reference>
<feature type="compositionally biased region" description="Low complexity" evidence="1">
    <location>
        <begin position="35"/>
        <end position="44"/>
    </location>
</feature>
<evidence type="ECO:0000313" key="2">
    <source>
        <dbReference type="EMBL" id="OSX80289.1"/>
    </source>
</evidence>
<sequence>MQRYGRRARPTQTGGCRDQTGRAPRPPPPAPRPPRAAAHAPATAEHLHHPVPRRLPMGAQVDHAAHAENLERRHPHDPVRHPDSGLEEQRRLENTHLFLEDAGGGRQSCGSVPAMHVDRLAHNCARVSRCKRRAPQSPPARAQRVRAAPTTRRPRPGRRRWRRPRRESTAQPPPSQRPHSARPSRAARIAAARHPPLAPPLLLTRPRRRHGPHGAAPSHTPFDGGRATASGRPPQRERPSARPPLGRPYRHEPADRPPVPVKWQPARVPSAHEHRVWASLVRAVAATAADAKRA</sequence>
<dbReference type="Proteomes" id="UP000218209">
    <property type="component" value="Unassembled WGS sequence"/>
</dbReference>
<organism evidence="2 3">
    <name type="scientific">Porphyra umbilicalis</name>
    <name type="common">Purple laver</name>
    <name type="synonym">Red alga</name>
    <dbReference type="NCBI Taxonomy" id="2786"/>
    <lineage>
        <taxon>Eukaryota</taxon>
        <taxon>Rhodophyta</taxon>
        <taxon>Bangiophyceae</taxon>
        <taxon>Bangiales</taxon>
        <taxon>Bangiaceae</taxon>
        <taxon>Porphyra</taxon>
    </lineage>
</organism>
<feature type="compositionally biased region" description="Low complexity" evidence="1">
    <location>
        <begin position="177"/>
        <end position="204"/>
    </location>
</feature>
<feature type="compositionally biased region" description="Basic residues" evidence="1">
    <location>
        <begin position="152"/>
        <end position="165"/>
    </location>
</feature>
<gene>
    <name evidence="2" type="ORF">BU14_0055s0013</name>
</gene>
<dbReference type="AlphaFoldDB" id="A0A1X6PHD8"/>
<evidence type="ECO:0000256" key="1">
    <source>
        <dbReference type="SAM" id="MobiDB-lite"/>
    </source>
</evidence>
<name>A0A1X6PHD8_PORUM</name>
<feature type="compositionally biased region" description="Pro residues" evidence="1">
    <location>
        <begin position="24"/>
        <end position="34"/>
    </location>
</feature>
<feature type="region of interest" description="Disordered" evidence="1">
    <location>
        <begin position="129"/>
        <end position="267"/>
    </location>
</feature>
<accession>A0A1X6PHD8</accession>
<dbReference type="EMBL" id="KV918777">
    <property type="protein sequence ID" value="OSX80289.1"/>
    <property type="molecule type" value="Genomic_DNA"/>
</dbReference>